<gene>
    <name evidence="2" type="ORF">AVEN_94172_1</name>
</gene>
<accession>A0A4Y2IWI8</accession>
<keyword evidence="1" id="KW-1133">Transmembrane helix</keyword>
<dbReference type="Proteomes" id="UP000499080">
    <property type="component" value="Unassembled WGS sequence"/>
</dbReference>
<dbReference type="EMBL" id="BGPR01002983">
    <property type="protein sequence ID" value="GBM82020.1"/>
    <property type="molecule type" value="Genomic_DNA"/>
</dbReference>
<sequence length="97" mass="11216">MNRKKKVVGPILWLCYLIAFFKSWLKDVTFSNKSVADMCSCFSVSFILHLVAIPYQSSELKHDMAEDNESEEEGRWTYSLSLLFNSIFQKLVEGRGL</sequence>
<evidence type="ECO:0000313" key="3">
    <source>
        <dbReference type="Proteomes" id="UP000499080"/>
    </source>
</evidence>
<protein>
    <submittedName>
        <fullName evidence="2">Uncharacterized protein</fullName>
    </submittedName>
</protein>
<feature type="transmembrane region" description="Helical" evidence="1">
    <location>
        <begin position="35"/>
        <end position="55"/>
    </location>
</feature>
<reference evidence="2 3" key="1">
    <citation type="journal article" date="2019" name="Sci. Rep.">
        <title>Orb-weaving spider Araneus ventricosus genome elucidates the spidroin gene catalogue.</title>
        <authorList>
            <person name="Kono N."/>
            <person name="Nakamura H."/>
            <person name="Ohtoshi R."/>
            <person name="Moran D.A.P."/>
            <person name="Shinohara A."/>
            <person name="Yoshida Y."/>
            <person name="Fujiwara M."/>
            <person name="Mori M."/>
            <person name="Tomita M."/>
            <person name="Arakawa K."/>
        </authorList>
    </citation>
    <scope>NUCLEOTIDE SEQUENCE [LARGE SCALE GENOMIC DNA]</scope>
</reference>
<evidence type="ECO:0000313" key="2">
    <source>
        <dbReference type="EMBL" id="GBM82020.1"/>
    </source>
</evidence>
<comment type="caution">
    <text evidence="2">The sequence shown here is derived from an EMBL/GenBank/DDBJ whole genome shotgun (WGS) entry which is preliminary data.</text>
</comment>
<keyword evidence="1" id="KW-0812">Transmembrane</keyword>
<dbReference type="AlphaFoldDB" id="A0A4Y2IWI8"/>
<name>A0A4Y2IWI8_ARAVE</name>
<organism evidence="2 3">
    <name type="scientific">Araneus ventricosus</name>
    <name type="common">Orbweaver spider</name>
    <name type="synonym">Epeira ventricosa</name>
    <dbReference type="NCBI Taxonomy" id="182803"/>
    <lineage>
        <taxon>Eukaryota</taxon>
        <taxon>Metazoa</taxon>
        <taxon>Ecdysozoa</taxon>
        <taxon>Arthropoda</taxon>
        <taxon>Chelicerata</taxon>
        <taxon>Arachnida</taxon>
        <taxon>Araneae</taxon>
        <taxon>Araneomorphae</taxon>
        <taxon>Entelegynae</taxon>
        <taxon>Araneoidea</taxon>
        <taxon>Araneidae</taxon>
        <taxon>Araneus</taxon>
    </lineage>
</organism>
<keyword evidence="3" id="KW-1185">Reference proteome</keyword>
<proteinExistence type="predicted"/>
<keyword evidence="1" id="KW-0472">Membrane</keyword>
<evidence type="ECO:0000256" key="1">
    <source>
        <dbReference type="SAM" id="Phobius"/>
    </source>
</evidence>